<gene>
    <name evidence="7" type="ordered locus">Hbal_1972</name>
</gene>
<proteinExistence type="predicted"/>
<dbReference type="PANTHER" id="PTHR37422">
    <property type="entry name" value="TEICHURONIC ACID BIOSYNTHESIS PROTEIN TUAE"/>
    <property type="match status" value="1"/>
</dbReference>
<dbReference type="eggNOG" id="COG3307">
    <property type="taxonomic scope" value="Bacteria"/>
</dbReference>
<feature type="transmembrane region" description="Helical" evidence="5">
    <location>
        <begin position="93"/>
        <end position="111"/>
    </location>
</feature>
<evidence type="ECO:0000256" key="2">
    <source>
        <dbReference type="ARBA" id="ARBA00022692"/>
    </source>
</evidence>
<accession>C6XKT9</accession>
<protein>
    <submittedName>
        <fullName evidence="7">O-antigen polymerase</fullName>
    </submittedName>
</protein>
<dbReference type="Proteomes" id="UP000002745">
    <property type="component" value="Chromosome"/>
</dbReference>
<evidence type="ECO:0000256" key="1">
    <source>
        <dbReference type="ARBA" id="ARBA00004141"/>
    </source>
</evidence>
<feature type="transmembrane region" description="Helical" evidence="5">
    <location>
        <begin position="259"/>
        <end position="279"/>
    </location>
</feature>
<dbReference type="HOGENOM" id="CLU_039809_2_0_5"/>
<feature type="domain" description="O-antigen ligase-related" evidence="6">
    <location>
        <begin position="221"/>
        <end position="365"/>
    </location>
</feature>
<feature type="transmembrane region" description="Helical" evidence="5">
    <location>
        <begin position="145"/>
        <end position="167"/>
    </location>
</feature>
<organism evidence="7 8">
    <name type="scientific">Hirschia baltica (strain ATCC 49814 / DSM 5838 / IFAM 1418)</name>
    <dbReference type="NCBI Taxonomy" id="582402"/>
    <lineage>
        <taxon>Bacteria</taxon>
        <taxon>Pseudomonadati</taxon>
        <taxon>Pseudomonadota</taxon>
        <taxon>Alphaproteobacteria</taxon>
        <taxon>Hyphomonadales</taxon>
        <taxon>Hyphomonadaceae</taxon>
        <taxon>Hirschia</taxon>
    </lineage>
</organism>
<evidence type="ECO:0000256" key="4">
    <source>
        <dbReference type="ARBA" id="ARBA00023136"/>
    </source>
</evidence>
<evidence type="ECO:0000313" key="7">
    <source>
        <dbReference type="EMBL" id="ACT59656.1"/>
    </source>
</evidence>
<keyword evidence="2 5" id="KW-0812">Transmembrane</keyword>
<dbReference type="STRING" id="582402.Hbal_1972"/>
<feature type="transmembrane region" description="Helical" evidence="5">
    <location>
        <begin position="28"/>
        <end position="50"/>
    </location>
</feature>
<dbReference type="KEGG" id="hba:Hbal_1972"/>
<feature type="transmembrane region" description="Helical" evidence="5">
    <location>
        <begin position="356"/>
        <end position="379"/>
    </location>
</feature>
<sequence>MFNNDTCLSKWHNSPHSLNGPLYWIERALVFFIVLTYSGLWIAILLGRAAETQSMIAPDPGPIARASWFPAYLALIGLLGLNIKKLGSASLKFWPIILLLGLAVASANWSLDPSLTQRRAIALSFSFMFGCYLAIRAPLVDTLRIIGWAWLTICILNFLLIFGAPHLGVHSELHVGAWRGFMTEKNHLGGEMARANLIFLALVYFDRKTPAGQNKKAWWLGLALTWMLILGSTSKTALIATLIPYLGFLFYSIAIRTPILGLLAFWGGLSLAGIGYAIISISPETVVALIGKDLTFTGRTGIWAIVIDLINQQKWTGYGYGAFWVTPDGPVAFIVNTLEWNVPTAHNGWLEVGLAIGYPGLILIICISLFALGKAAYLATGKHGPFVFLMLFQIILFSLSESILMQQNSHASSLFYFFTAYAFIARKVATDSQTPLLSAPHWALPPRTTKKRS</sequence>
<feature type="transmembrane region" description="Helical" evidence="5">
    <location>
        <begin position="217"/>
        <end position="247"/>
    </location>
</feature>
<dbReference type="GO" id="GO:0016020">
    <property type="term" value="C:membrane"/>
    <property type="evidence" value="ECO:0007669"/>
    <property type="project" value="UniProtKB-SubCell"/>
</dbReference>
<evidence type="ECO:0000256" key="5">
    <source>
        <dbReference type="SAM" id="Phobius"/>
    </source>
</evidence>
<keyword evidence="3 5" id="KW-1133">Transmembrane helix</keyword>
<comment type="subcellular location">
    <subcellularLocation>
        <location evidence="1">Membrane</location>
        <topology evidence="1">Multi-pass membrane protein</topology>
    </subcellularLocation>
</comment>
<evidence type="ECO:0000259" key="6">
    <source>
        <dbReference type="Pfam" id="PF04932"/>
    </source>
</evidence>
<keyword evidence="4 5" id="KW-0472">Membrane</keyword>
<feature type="transmembrane region" description="Helical" evidence="5">
    <location>
        <begin position="120"/>
        <end position="139"/>
    </location>
</feature>
<dbReference type="AlphaFoldDB" id="C6XKT9"/>
<evidence type="ECO:0000313" key="8">
    <source>
        <dbReference type="Proteomes" id="UP000002745"/>
    </source>
</evidence>
<evidence type="ECO:0000256" key="3">
    <source>
        <dbReference type="ARBA" id="ARBA00022989"/>
    </source>
</evidence>
<dbReference type="PANTHER" id="PTHR37422:SF17">
    <property type="entry name" value="O-ANTIGEN LIGASE"/>
    <property type="match status" value="1"/>
</dbReference>
<feature type="transmembrane region" description="Helical" evidence="5">
    <location>
        <begin position="386"/>
        <end position="405"/>
    </location>
</feature>
<dbReference type="EMBL" id="CP001678">
    <property type="protein sequence ID" value="ACT59656.1"/>
    <property type="molecule type" value="Genomic_DNA"/>
</dbReference>
<dbReference type="Pfam" id="PF04932">
    <property type="entry name" value="Wzy_C"/>
    <property type="match status" value="1"/>
</dbReference>
<keyword evidence="8" id="KW-1185">Reference proteome</keyword>
<dbReference type="InterPro" id="IPR051533">
    <property type="entry name" value="WaaL-like"/>
</dbReference>
<feature type="transmembrane region" description="Helical" evidence="5">
    <location>
        <begin position="62"/>
        <end position="81"/>
    </location>
</feature>
<dbReference type="InterPro" id="IPR007016">
    <property type="entry name" value="O-antigen_ligase-rel_domated"/>
</dbReference>
<reference evidence="8" key="1">
    <citation type="journal article" date="2011" name="J. Bacteriol.">
        <title>Genome sequences of eight morphologically diverse alphaproteobacteria.</title>
        <authorList>
            <consortium name="US DOE Joint Genome Institute"/>
            <person name="Brown P.J."/>
            <person name="Kysela D.T."/>
            <person name="Buechlein A."/>
            <person name="Hemmerich C."/>
            <person name="Brun Y.V."/>
        </authorList>
    </citation>
    <scope>NUCLEOTIDE SEQUENCE [LARGE SCALE GENOMIC DNA]</scope>
    <source>
        <strain evidence="8">ATCC 49814 / DSM 5838 / IFAM 1418</strain>
    </source>
</reference>
<name>C6XKT9_HIRBI</name>